<keyword evidence="2" id="KW-1015">Disulfide bond</keyword>
<dbReference type="InterPro" id="IPR041249">
    <property type="entry name" value="HEPN_DZIP3"/>
</dbReference>
<keyword evidence="6" id="KW-1185">Reference proteome</keyword>
<dbReference type="InterPro" id="IPR001875">
    <property type="entry name" value="DED_dom"/>
</dbReference>
<dbReference type="InterPro" id="IPR013783">
    <property type="entry name" value="Ig-like_fold"/>
</dbReference>
<evidence type="ECO:0000256" key="2">
    <source>
        <dbReference type="ARBA" id="ARBA00023157"/>
    </source>
</evidence>
<dbReference type="InterPro" id="IPR007110">
    <property type="entry name" value="Ig-like_dom"/>
</dbReference>
<dbReference type="InterPro" id="IPR013098">
    <property type="entry name" value="Ig_I-set"/>
</dbReference>
<name>A0A8W8P3L7_MAGGI</name>
<evidence type="ECO:0008006" key="7">
    <source>
        <dbReference type="Google" id="ProtNLM"/>
    </source>
</evidence>
<dbReference type="AlphaFoldDB" id="A0A8W8P3L7"/>
<feature type="domain" description="Ig-like" evidence="4">
    <location>
        <begin position="318"/>
        <end position="416"/>
    </location>
</feature>
<dbReference type="InterPro" id="IPR050958">
    <property type="entry name" value="Cell_Adh-Cytoskel_Orgn"/>
</dbReference>
<evidence type="ECO:0000313" key="5">
    <source>
        <dbReference type="EnsemblMetazoa" id="G8771.1:cds"/>
    </source>
</evidence>
<dbReference type="SUPFAM" id="SSF48726">
    <property type="entry name" value="Immunoglobulin"/>
    <property type="match status" value="3"/>
</dbReference>
<dbReference type="Gene3D" id="2.60.40.10">
    <property type="entry name" value="Immunoglobulins"/>
    <property type="match status" value="2"/>
</dbReference>
<dbReference type="EnsemblMetazoa" id="G8771.1">
    <property type="protein sequence ID" value="G8771.1:cds"/>
    <property type="gene ID" value="G8771"/>
</dbReference>
<dbReference type="SMART" id="SM00409">
    <property type="entry name" value="IG"/>
    <property type="match status" value="2"/>
</dbReference>
<dbReference type="InterPro" id="IPR003599">
    <property type="entry name" value="Ig_sub"/>
</dbReference>
<evidence type="ECO:0000256" key="1">
    <source>
        <dbReference type="ARBA" id="ARBA00022729"/>
    </source>
</evidence>
<dbReference type="PROSITE" id="PS50835">
    <property type="entry name" value="IG_LIKE"/>
    <property type="match status" value="2"/>
</dbReference>
<dbReference type="InterPro" id="IPR011029">
    <property type="entry name" value="DEATH-like_dom_sf"/>
</dbReference>
<dbReference type="Pfam" id="PF07679">
    <property type="entry name" value="I-set"/>
    <property type="match status" value="1"/>
</dbReference>
<dbReference type="Pfam" id="PF18738">
    <property type="entry name" value="HEPN_DZIP3"/>
    <property type="match status" value="1"/>
</dbReference>
<dbReference type="GO" id="GO:0042981">
    <property type="term" value="P:regulation of apoptotic process"/>
    <property type="evidence" value="ECO:0007669"/>
    <property type="project" value="InterPro"/>
</dbReference>
<feature type="domain" description="DED" evidence="3">
    <location>
        <begin position="837"/>
        <end position="918"/>
    </location>
</feature>
<dbReference type="CDD" id="cd00096">
    <property type="entry name" value="Ig"/>
    <property type="match status" value="1"/>
</dbReference>
<dbReference type="Gene3D" id="1.10.533.10">
    <property type="entry name" value="Death Domain, Fas"/>
    <property type="match status" value="1"/>
</dbReference>
<dbReference type="PROSITE" id="PS50168">
    <property type="entry name" value="DED"/>
    <property type="match status" value="1"/>
</dbReference>
<sequence>MTTRDLSQKQLNFARVSIVCVDIVKLPLKDILNIFIKPTELVNNIKACQSLLDGEFKLNPDQRRKCSLNSTNLPDYSNFDVTLLYKLIRHLCPDPSLGPTNKWGKKPKQNDVCVVDDIERIRELRNTSFAHTESAEISDDDFKKFWRDAKCMMNRCQQFTTSNGCKNDYNQLLIDLDRKTFTFEEYMSQKERSKAIYISGDTQVLCGEKTCFKAEITLEQDVYLPVNWEKLDKSFRKELDISSDKYKGSNSRELFIHCVCKEDEGRYQAVISRNQDVKIYSNEIYLCAQGGEEDKGEYTCTVLNAVGLVSKTVKLGIPSAEIRPTSNVIFGSDTRLDCSVSGNPNPYRVEWQKSDDGTIFSPIDIDSDRYFGGSTDPGFPCLLLRKATFSDQQYYQVAVWNVIGKNTSNPVLLKVTGSRPNISEGTCTVLDRSVRLRFNVFLYDESPPVIDVYWTKNRKKLDTSIRDGKYSEKNNDGKSLIIKNVTESDAGRYQLTAANAVGDTKSEVIKLAVPEVLLDNFQRQEDGRWRFTMTINSVPTPHYVQWSIKNTSETFQPLNVNAEEYKGTSSLFPHPVLIIQHIERQKSCVFELEVKNRIGRATKQMQGEMLQEYIQEIKKPLASCEIEDSTKLEEAKTPEQFLWILVNENILTKSDVVAMQFALKQTNCEELEKKCVEYAQQWKAMHYFETPPEPGSRNVYFHVVANLQNFSPEDELKIKKTVAKIIGCSLEEIKVHGYLPSNSFLLVLSIKEIYIKRLLAMRQHDKDTLIKLNIDYLKDDFMTIRLMEKSELTVHRPMIHHTKGILEPPIESCVIEKAKTKSELTGEIYSESDNPIEFIKLIYELDDRFPTEKISRLKYLIQVSCNVEDVTLLEEAKTVFECFMILGKEGIISPSDIIVLQFLLKQTKCEKLERMCLEYAQQNKALCYYEEPPETGFQKLHFHVLGEINKYNKDDTTKIMKTVASIVGCSEKDISICGILPSSSFFVVLSIKEIWIKRLKSLNQHDNDKLSKLNIDYFKDDLGQTAGVKAKPISIFHRPKDIFEPSNKLCLVKKRKIQSHW</sequence>
<feature type="domain" description="Ig-like" evidence="4">
    <location>
        <begin position="426"/>
        <end position="512"/>
    </location>
</feature>
<dbReference type="GO" id="GO:0007156">
    <property type="term" value="P:homophilic cell adhesion via plasma membrane adhesion molecules"/>
    <property type="evidence" value="ECO:0007669"/>
    <property type="project" value="TreeGrafter"/>
</dbReference>
<evidence type="ECO:0000259" key="4">
    <source>
        <dbReference type="PROSITE" id="PS50835"/>
    </source>
</evidence>
<evidence type="ECO:0000313" key="6">
    <source>
        <dbReference type="Proteomes" id="UP000005408"/>
    </source>
</evidence>
<protein>
    <recommendedName>
        <fullName evidence="7">Ig-like domain-containing protein</fullName>
    </recommendedName>
</protein>
<dbReference type="PANTHER" id="PTHR45080">
    <property type="entry name" value="CONTACTIN 5"/>
    <property type="match status" value="1"/>
</dbReference>
<evidence type="ECO:0000259" key="3">
    <source>
        <dbReference type="PROSITE" id="PS50168"/>
    </source>
</evidence>
<accession>A0A8W8P3L7</accession>
<organism evidence="5 6">
    <name type="scientific">Magallana gigas</name>
    <name type="common">Pacific oyster</name>
    <name type="synonym">Crassostrea gigas</name>
    <dbReference type="NCBI Taxonomy" id="29159"/>
    <lineage>
        <taxon>Eukaryota</taxon>
        <taxon>Metazoa</taxon>
        <taxon>Spiralia</taxon>
        <taxon>Lophotrochozoa</taxon>
        <taxon>Mollusca</taxon>
        <taxon>Bivalvia</taxon>
        <taxon>Autobranchia</taxon>
        <taxon>Pteriomorphia</taxon>
        <taxon>Ostreida</taxon>
        <taxon>Ostreoidea</taxon>
        <taxon>Ostreidae</taxon>
        <taxon>Magallana</taxon>
    </lineage>
</organism>
<dbReference type="InterPro" id="IPR036179">
    <property type="entry name" value="Ig-like_dom_sf"/>
</dbReference>
<dbReference type="GO" id="GO:0005886">
    <property type="term" value="C:plasma membrane"/>
    <property type="evidence" value="ECO:0007669"/>
    <property type="project" value="TreeGrafter"/>
</dbReference>
<reference evidence="5" key="1">
    <citation type="submission" date="2022-08" db="UniProtKB">
        <authorList>
            <consortium name="EnsemblMetazoa"/>
        </authorList>
    </citation>
    <scope>IDENTIFICATION</scope>
    <source>
        <strain evidence="5">05x7-T-G4-1.051#20</strain>
    </source>
</reference>
<proteinExistence type="predicted"/>
<keyword evidence="1" id="KW-0732">Signal</keyword>
<dbReference type="Proteomes" id="UP000005408">
    <property type="component" value="Unassembled WGS sequence"/>
</dbReference>
<dbReference type="PANTHER" id="PTHR45080:SF8">
    <property type="entry name" value="IG-LIKE DOMAIN-CONTAINING PROTEIN"/>
    <property type="match status" value="1"/>
</dbReference>